<evidence type="ECO:0000259" key="1">
    <source>
        <dbReference type="SMART" id="SM00507"/>
    </source>
</evidence>
<dbReference type="AlphaFoldDB" id="A0A0F8WQJ1"/>
<protein>
    <recommendedName>
        <fullName evidence="1">HNH nuclease domain-containing protein</fullName>
    </recommendedName>
</protein>
<organism evidence="2">
    <name type="scientific">marine sediment metagenome</name>
    <dbReference type="NCBI Taxonomy" id="412755"/>
    <lineage>
        <taxon>unclassified sequences</taxon>
        <taxon>metagenomes</taxon>
        <taxon>ecological metagenomes</taxon>
    </lineage>
</organism>
<evidence type="ECO:0000313" key="2">
    <source>
        <dbReference type="EMBL" id="KKK59207.1"/>
    </source>
</evidence>
<dbReference type="EMBL" id="LAZR01063596">
    <property type="protein sequence ID" value="KKK59207.1"/>
    <property type="molecule type" value="Genomic_DNA"/>
</dbReference>
<feature type="domain" description="HNH nuclease" evidence="1">
    <location>
        <begin position="82"/>
        <end position="130"/>
    </location>
</feature>
<dbReference type="InterPro" id="IPR003615">
    <property type="entry name" value="HNH_nuc"/>
</dbReference>
<sequence>MHNGHYHKEEYKQKLKDAYDLVHGPKKIHVKECEHCLSEFEIFARDNSKKLKIARFCSRSCANSRSASKRWRRSKKVSTVNTYRRICFEHHAKQCVVCGYDEILQVHHYDHNRENNAPNNLIPICPNDHQLLHKGTAKQKLRVRKSIEKYLGL</sequence>
<comment type="caution">
    <text evidence="2">The sequence shown here is derived from an EMBL/GenBank/DDBJ whole genome shotgun (WGS) entry which is preliminary data.</text>
</comment>
<dbReference type="CDD" id="cd00085">
    <property type="entry name" value="HNHc"/>
    <property type="match status" value="1"/>
</dbReference>
<dbReference type="SMART" id="SM00507">
    <property type="entry name" value="HNHc"/>
    <property type="match status" value="1"/>
</dbReference>
<accession>A0A0F8WQJ1</accession>
<proteinExistence type="predicted"/>
<gene>
    <name evidence="2" type="ORF">LCGC14_3036710</name>
</gene>
<reference evidence="2" key="1">
    <citation type="journal article" date="2015" name="Nature">
        <title>Complex archaea that bridge the gap between prokaryotes and eukaryotes.</title>
        <authorList>
            <person name="Spang A."/>
            <person name="Saw J.H."/>
            <person name="Jorgensen S.L."/>
            <person name="Zaremba-Niedzwiedzka K."/>
            <person name="Martijn J."/>
            <person name="Lind A.E."/>
            <person name="van Eijk R."/>
            <person name="Schleper C."/>
            <person name="Guy L."/>
            <person name="Ettema T.J."/>
        </authorList>
    </citation>
    <scope>NUCLEOTIDE SEQUENCE</scope>
</reference>
<name>A0A0F8WQJ1_9ZZZZ</name>